<evidence type="ECO:0000313" key="5">
    <source>
        <dbReference type="EMBL" id="KKN29250.1"/>
    </source>
</evidence>
<keyword evidence="3" id="KW-1133">Transmembrane helix</keyword>
<evidence type="ECO:0000259" key="4">
    <source>
        <dbReference type="Pfam" id="PF22666"/>
    </source>
</evidence>
<feature type="transmembrane region" description="Helical" evidence="3">
    <location>
        <begin position="330"/>
        <end position="349"/>
    </location>
</feature>
<dbReference type="PANTHER" id="PTHR43730">
    <property type="entry name" value="BETA-MANNOSIDASE"/>
    <property type="match status" value="1"/>
</dbReference>
<reference evidence="5" key="1">
    <citation type="journal article" date="2015" name="Nature">
        <title>Complex archaea that bridge the gap between prokaryotes and eukaryotes.</title>
        <authorList>
            <person name="Spang A."/>
            <person name="Saw J.H."/>
            <person name="Jorgensen S.L."/>
            <person name="Zaremba-Niedzwiedzka K."/>
            <person name="Martijn J."/>
            <person name="Lind A.E."/>
            <person name="van Eijk R."/>
            <person name="Schleper C."/>
            <person name="Guy L."/>
            <person name="Ettema T.J."/>
        </authorList>
    </citation>
    <scope>NUCLEOTIDE SEQUENCE</scope>
</reference>
<keyword evidence="3" id="KW-0472">Membrane</keyword>
<dbReference type="GO" id="GO:0006516">
    <property type="term" value="P:glycoprotein catabolic process"/>
    <property type="evidence" value="ECO:0007669"/>
    <property type="project" value="TreeGrafter"/>
</dbReference>
<evidence type="ECO:0000256" key="3">
    <source>
        <dbReference type="SAM" id="Phobius"/>
    </source>
</evidence>
<feature type="transmembrane region" description="Helical" evidence="3">
    <location>
        <begin position="361"/>
        <end position="377"/>
    </location>
</feature>
<dbReference type="Gene3D" id="2.60.120.260">
    <property type="entry name" value="Galactose-binding domain-like"/>
    <property type="match status" value="1"/>
</dbReference>
<dbReference type="InterPro" id="IPR008979">
    <property type="entry name" value="Galactose-bd-like_sf"/>
</dbReference>
<dbReference type="EMBL" id="LAZR01002500">
    <property type="protein sequence ID" value="KKN29250.1"/>
    <property type="molecule type" value="Genomic_DNA"/>
</dbReference>
<feature type="domain" description="Beta-mannosidase-like galactose-binding" evidence="4">
    <location>
        <begin position="1"/>
        <end position="146"/>
    </location>
</feature>
<dbReference type="InterPro" id="IPR050887">
    <property type="entry name" value="Beta-mannosidase_GH2"/>
</dbReference>
<evidence type="ECO:0000256" key="2">
    <source>
        <dbReference type="ARBA" id="ARBA00023295"/>
    </source>
</evidence>
<dbReference type="Pfam" id="PF22666">
    <property type="entry name" value="Glyco_hydro_2_N2"/>
    <property type="match status" value="1"/>
</dbReference>
<proteinExistence type="predicted"/>
<evidence type="ECO:0000256" key="1">
    <source>
        <dbReference type="ARBA" id="ARBA00022801"/>
    </source>
</evidence>
<comment type="caution">
    <text evidence="5">The sequence shown here is derived from an EMBL/GenBank/DDBJ whole genome shotgun (WGS) entry which is preliminary data.</text>
</comment>
<sequence>MENHIIEDPFYGVNEHEMKWVYDSDWYYELEFDIVQKYLDYKNILLCFNGLDTIADIYLNGEILGSTENMFLRYTFDVKSKIQKTGNKILINFKSPTKKAQEDIEKFNIRLNTGYAAIPGVPYLRKAQYSFGWDWGPKLPDIGVWKSVQLVGYDEIKIASVYPYTKFKYNKDPLKLKDTYEIPTLEPTSVILFIEIDLASDIDDFSKLGYKVIVKICSPDNEVVSKEVPLRKKKEKIDFSLQNAAAVRKINLDSIERGKLLAKEYFTTFPEEKEFECIGTACSKCNEVFVSPINITIDKLGDLHLTNYTYNWIFRYPVKENDSQEQRDNYYLFFFLYYLYAFLLNYTILLEMKIFGNYRRVGLFIFFPLLLLVFALGRPENRFS</sequence>
<dbReference type="GO" id="GO:0004567">
    <property type="term" value="F:beta-mannosidase activity"/>
    <property type="evidence" value="ECO:0007669"/>
    <property type="project" value="TreeGrafter"/>
</dbReference>
<dbReference type="InterPro" id="IPR054593">
    <property type="entry name" value="Beta-mannosidase-like_N2"/>
</dbReference>
<accession>A0A0F9PBL6</accession>
<keyword evidence="1" id="KW-0378">Hydrolase</keyword>
<keyword evidence="3" id="KW-0812">Transmembrane</keyword>
<protein>
    <recommendedName>
        <fullName evidence="4">Beta-mannosidase-like galactose-binding domain-containing protein</fullName>
    </recommendedName>
</protein>
<dbReference type="SUPFAM" id="SSF49785">
    <property type="entry name" value="Galactose-binding domain-like"/>
    <property type="match status" value="1"/>
</dbReference>
<gene>
    <name evidence="5" type="ORF">LCGC14_0846150</name>
</gene>
<organism evidence="5">
    <name type="scientific">marine sediment metagenome</name>
    <dbReference type="NCBI Taxonomy" id="412755"/>
    <lineage>
        <taxon>unclassified sequences</taxon>
        <taxon>metagenomes</taxon>
        <taxon>ecological metagenomes</taxon>
    </lineage>
</organism>
<dbReference type="PANTHER" id="PTHR43730:SF1">
    <property type="entry name" value="BETA-MANNOSIDASE"/>
    <property type="match status" value="1"/>
</dbReference>
<dbReference type="AlphaFoldDB" id="A0A0F9PBL6"/>
<keyword evidence="2" id="KW-0326">Glycosidase</keyword>
<name>A0A0F9PBL6_9ZZZZ</name>